<evidence type="ECO:0000313" key="3">
    <source>
        <dbReference type="EMBL" id="KIW36853.1"/>
    </source>
</evidence>
<feature type="compositionally biased region" description="Gly residues" evidence="1">
    <location>
        <begin position="42"/>
        <end position="71"/>
    </location>
</feature>
<evidence type="ECO:0000313" key="4">
    <source>
        <dbReference type="Proteomes" id="UP000053342"/>
    </source>
</evidence>
<reference evidence="3 4" key="1">
    <citation type="submission" date="2015-01" db="EMBL/GenBank/DDBJ databases">
        <title>The Genome Sequence of Exophiala oligosperma CBS72588.</title>
        <authorList>
            <consortium name="The Broad Institute Genomics Platform"/>
            <person name="Cuomo C."/>
            <person name="de Hoog S."/>
            <person name="Gorbushina A."/>
            <person name="Stielow B."/>
            <person name="Teixiera M."/>
            <person name="Abouelleil A."/>
            <person name="Chapman S.B."/>
            <person name="Priest M."/>
            <person name="Young S.K."/>
            <person name="Wortman J."/>
            <person name="Nusbaum C."/>
            <person name="Birren B."/>
        </authorList>
    </citation>
    <scope>NUCLEOTIDE SEQUENCE [LARGE SCALE GENOMIC DNA]</scope>
    <source>
        <strain evidence="3 4">CBS 72588</strain>
    </source>
</reference>
<organism evidence="3 4">
    <name type="scientific">Exophiala oligosperma</name>
    <dbReference type="NCBI Taxonomy" id="215243"/>
    <lineage>
        <taxon>Eukaryota</taxon>
        <taxon>Fungi</taxon>
        <taxon>Dikarya</taxon>
        <taxon>Ascomycota</taxon>
        <taxon>Pezizomycotina</taxon>
        <taxon>Eurotiomycetes</taxon>
        <taxon>Chaetothyriomycetidae</taxon>
        <taxon>Chaetothyriales</taxon>
        <taxon>Herpotrichiellaceae</taxon>
        <taxon>Exophiala</taxon>
    </lineage>
</organism>
<feature type="compositionally biased region" description="Basic and acidic residues" evidence="1">
    <location>
        <begin position="183"/>
        <end position="213"/>
    </location>
</feature>
<dbReference type="Proteomes" id="UP000053342">
    <property type="component" value="Unassembled WGS sequence"/>
</dbReference>
<keyword evidence="4" id="KW-1185">Reference proteome</keyword>
<feature type="signal peptide" evidence="2">
    <location>
        <begin position="1"/>
        <end position="20"/>
    </location>
</feature>
<dbReference type="GeneID" id="27363042"/>
<dbReference type="RefSeq" id="XP_016257069.1">
    <property type="nucleotide sequence ID" value="XM_016412570.1"/>
</dbReference>
<dbReference type="VEuPathDB" id="FungiDB:PV06_10968"/>
<evidence type="ECO:0000256" key="2">
    <source>
        <dbReference type="SAM" id="SignalP"/>
    </source>
</evidence>
<feature type="region of interest" description="Disordered" evidence="1">
    <location>
        <begin position="24"/>
        <end position="110"/>
    </location>
</feature>
<proteinExistence type="predicted"/>
<accession>A0A0D2D0N9</accession>
<protein>
    <submittedName>
        <fullName evidence="3">Uncharacterized protein</fullName>
    </submittedName>
</protein>
<keyword evidence="2" id="KW-0732">Signal</keyword>
<dbReference type="EMBL" id="KN847348">
    <property type="protein sequence ID" value="KIW36853.1"/>
    <property type="molecule type" value="Genomic_DNA"/>
</dbReference>
<name>A0A0D2D0N9_9EURO</name>
<feature type="compositionally biased region" description="Gly residues" evidence="1">
    <location>
        <begin position="130"/>
        <end position="143"/>
    </location>
</feature>
<gene>
    <name evidence="3" type="ORF">PV06_10968</name>
</gene>
<feature type="compositionally biased region" description="Basic and acidic residues" evidence="1">
    <location>
        <begin position="147"/>
        <end position="164"/>
    </location>
</feature>
<dbReference type="HOGENOM" id="CLU_081896_0_0_1"/>
<dbReference type="OrthoDB" id="2910287at2759"/>
<feature type="compositionally biased region" description="Gly residues" evidence="1">
    <location>
        <begin position="165"/>
        <end position="180"/>
    </location>
</feature>
<evidence type="ECO:0000256" key="1">
    <source>
        <dbReference type="SAM" id="MobiDB-lite"/>
    </source>
</evidence>
<feature type="region of interest" description="Disordered" evidence="1">
    <location>
        <begin position="125"/>
        <end position="214"/>
    </location>
</feature>
<feature type="chain" id="PRO_5002240114" evidence="2">
    <location>
        <begin position="21"/>
        <end position="318"/>
    </location>
</feature>
<sequence length="318" mass="34268">MVAIKTSVLLWATVATLTLAYPGQEQGWQGSGGDSMKHSGEYQGGNSGGSGHGGQEYGGGNQGGQGHGGRGYDAQGWKDNHGPQSGGAGQGQGMQDHGDHSRGNNKGNRARDEDFAHEHANLGDWVKQGFGHGDQGRTGGSDGQGNHPRDYHPSGHESQNEHGGEGLGHTGEHQGQGFGNGNHPRDFQPGEHGEQHNRHGQDHGDHGNHEHGFPHHLRTRATELGVYECSHQNWVMPCKWTPLKDGQCYNRMYDSNGSMGPDKGFTCAVYEQKDCNDKGWVTAPGWKYPGTPNYHTSQFLEDYGMLGNGIISIKCKKS</sequence>
<dbReference type="AlphaFoldDB" id="A0A0D2D0N9"/>